<evidence type="ECO:0000256" key="4">
    <source>
        <dbReference type="ARBA" id="ARBA00022475"/>
    </source>
</evidence>
<evidence type="ECO:0000313" key="10">
    <source>
        <dbReference type="Proteomes" id="UP000602087"/>
    </source>
</evidence>
<keyword evidence="5 8" id="KW-0812">Transmembrane</keyword>
<gene>
    <name evidence="9" type="ORF">JAV76_02215</name>
</gene>
<dbReference type="AlphaFoldDB" id="A0A934I9H4"/>
<dbReference type="EMBL" id="JAEINH010000001">
    <property type="protein sequence ID" value="MBI9113828.1"/>
    <property type="molecule type" value="Genomic_DNA"/>
</dbReference>
<dbReference type="Gene3D" id="1.20.1740.10">
    <property type="entry name" value="Amino acid/polyamine transporter I"/>
    <property type="match status" value="1"/>
</dbReference>
<feature type="transmembrane region" description="Helical" evidence="8">
    <location>
        <begin position="338"/>
        <end position="362"/>
    </location>
</feature>
<accession>A0A934I9H4</accession>
<reference evidence="9" key="1">
    <citation type="submission" date="2020-12" db="EMBL/GenBank/DDBJ databases">
        <title>Sanguibacter suaedae sp. nov., isolated from Suaeda aralocaspica.</title>
        <authorList>
            <person name="Ma Q."/>
        </authorList>
    </citation>
    <scope>NUCLEOTIDE SEQUENCE</scope>
    <source>
        <strain evidence="9">YZGR15</strain>
    </source>
</reference>
<keyword evidence="8" id="KW-0769">Symport</keyword>
<dbReference type="Pfam" id="PF01235">
    <property type="entry name" value="Na_Ala_symp"/>
    <property type="match status" value="1"/>
</dbReference>
<evidence type="ECO:0000256" key="2">
    <source>
        <dbReference type="ARBA" id="ARBA00009261"/>
    </source>
</evidence>
<keyword evidence="7 8" id="KW-0472">Membrane</keyword>
<evidence type="ECO:0000256" key="6">
    <source>
        <dbReference type="ARBA" id="ARBA00022989"/>
    </source>
</evidence>
<dbReference type="Proteomes" id="UP000602087">
    <property type="component" value="Unassembled WGS sequence"/>
</dbReference>
<feature type="transmembrane region" description="Helical" evidence="8">
    <location>
        <begin position="466"/>
        <end position="485"/>
    </location>
</feature>
<feature type="transmembrane region" description="Helical" evidence="8">
    <location>
        <begin position="220"/>
        <end position="243"/>
    </location>
</feature>
<dbReference type="PANTHER" id="PTHR30330">
    <property type="entry name" value="AGSS FAMILY TRANSPORTER, SODIUM-ALANINE"/>
    <property type="match status" value="1"/>
</dbReference>
<evidence type="ECO:0000256" key="5">
    <source>
        <dbReference type="ARBA" id="ARBA00022692"/>
    </source>
</evidence>
<keyword evidence="10" id="KW-1185">Reference proteome</keyword>
<evidence type="ECO:0000256" key="8">
    <source>
        <dbReference type="RuleBase" id="RU363064"/>
    </source>
</evidence>
<sequence length="515" mass="54040">MQPASQIWALSISDVEGSINSAFSPIAEAFSNIIFYSVSIGDTSFPILIVWLIAAAVFFTIALRGIQFRGFGHAIALVRGKYGKKSDPGEVSHFQALSSAVSGTVGLGNIAGVAIAVTIGGAGATFWMIVAGLLGMCTKFVECTLGVKYREEHEDGTITGGPFRYLPIAFARFGAIPAKVLTGIFAVSIFFFGAVGGNMFQANQTFAQARNVTGGDDGPLASDGAALLFGLVLAAGVGIVIIGGIKSIARVTSKLVPAMGLIYILACLTVLAVNVDQIIPGFGEIISGAFSPTGVGGGIVGVIVIGFQRAAFSNEAGVGSAPIAHSAVKTRRPVTEGFVATLEPFIDTVVVCTLTALTIVIARPQSWLDGREEVAAGGAGPGDGVTLTSDAFETVLPWFPYILAVAVALFAFSTLITWAYYTQKAWTTLFGRSVVKERVFQVVFICFTAFGTVVTLGDVVNLADAMLFLCAFINILGLYLLFPVVRKELREYWEDRKADRLVHADAEADASGPTA</sequence>
<keyword evidence="3 8" id="KW-0813">Transport</keyword>
<keyword evidence="4 8" id="KW-1003">Cell membrane</keyword>
<name>A0A934I9H4_9MICO</name>
<dbReference type="InterPro" id="IPR001463">
    <property type="entry name" value="Na/Ala_symport"/>
</dbReference>
<feature type="transmembrane region" description="Helical" evidence="8">
    <location>
        <begin position="180"/>
        <end position="200"/>
    </location>
</feature>
<feature type="transmembrane region" description="Helical" evidence="8">
    <location>
        <begin position="285"/>
        <end position="307"/>
    </location>
</feature>
<protein>
    <submittedName>
        <fullName evidence="9">Alanine:cation symporter family protein</fullName>
    </submittedName>
</protein>
<dbReference type="PRINTS" id="PR00175">
    <property type="entry name" value="NAALASMPORT"/>
</dbReference>
<feature type="transmembrane region" description="Helical" evidence="8">
    <location>
        <begin position="255"/>
        <end position="273"/>
    </location>
</feature>
<feature type="transmembrane region" description="Helical" evidence="8">
    <location>
        <begin position="442"/>
        <end position="460"/>
    </location>
</feature>
<dbReference type="PANTHER" id="PTHR30330:SF3">
    <property type="entry name" value="TRANSCRIPTIONAL REGULATOR, LRP FAMILY"/>
    <property type="match status" value="1"/>
</dbReference>
<comment type="subcellular location">
    <subcellularLocation>
        <location evidence="1 8">Cell membrane</location>
        <topology evidence="1 8">Multi-pass membrane protein</topology>
    </subcellularLocation>
</comment>
<evidence type="ECO:0000256" key="3">
    <source>
        <dbReference type="ARBA" id="ARBA00022448"/>
    </source>
</evidence>
<evidence type="ECO:0000313" key="9">
    <source>
        <dbReference type="EMBL" id="MBI9113828.1"/>
    </source>
</evidence>
<dbReference type="GO" id="GO:0005283">
    <property type="term" value="F:amino acid:sodium symporter activity"/>
    <property type="evidence" value="ECO:0007669"/>
    <property type="project" value="InterPro"/>
</dbReference>
<comment type="similarity">
    <text evidence="2 8">Belongs to the alanine or glycine:cation symporter (AGCS) (TC 2.A.25) family.</text>
</comment>
<dbReference type="GO" id="GO:0005886">
    <property type="term" value="C:plasma membrane"/>
    <property type="evidence" value="ECO:0007669"/>
    <property type="project" value="UniProtKB-SubCell"/>
</dbReference>
<organism evidence="9 10">
    <name type="scientific">Sanguibacter suaedae</name>
    <dbReference type="NCBI Taxonomy" id="2795737"/>
    <lineage>
        <taxon>Bacteria</taxon>
        <taxon>Bacillati</taxon>
        <taxon>Actinomycetota</taxon>
        <taxon>Actinomycetes</taxon>
        <taxon>Micrococcales</taxon>
        <taxon>Sanguibacteraceae</taxon>
        <taxon>Sanguibacter</taxon>
    </lineage>
</organism>
<dbReference type="NCBIfam" id="TIGR00835">
    <property type="entry name" value="agcS"/>
    <property type="match status" value="1"/>
</dbReference>
<feature type="transmembrane region" description="Helical" evidence="8">
    <location>
        <begin position="398"/>
        <end position="421"/>
    </location>
</feature>
<keyword evidence="6 8" id="KW-1133">Transmembrane helix</keyword>
<feature type="transmembrane region" description="Helical" evidence="8">
    <location>
        <begin position="45"/>
        <end position="63"/>
    </location>
</feature>
<proteinExistence type="inferred from homology"/>
<comment type="caution">
    <text evidence="9">The sequence shown here is derived from an EMBL/GenBank/DDBJ whole genome shotgun (WGS) entry which is preliminary data.</text>
</comment>
<evidence type="ECO:0000256" key="1">
    <source>
        <dbReference type="ARBA" id="ARBA00004651"/>
    </source>
</evidence>
<evidence type="ECO:0000256" key="7">
    <source>
        <dbReference type="ARBA" id="ARBA00023136"/>
    </source>
</evidence>